<proteinExistence type="inferred from homology"/>
<evidence type="ECO:0000256" key="1">
    <source>
        <dbReference type="ARBA" id="ARBA00009437"/>
    </source>
</evidence>
<dbReference type="AlphaFoldDB" id="A0A4R5KT29"/>
<dbReference type="GO" id="GO:0003700">
    <property type="term" value="F:DNA-binding transcription factor activity"/>
    <property type="evidence" value="ECO:0007669"/>
    <property type="project" value="InterPro"/>
</dbReference>
<dbReference type="PRINTS" id="PR00039">
    <property type="entry name" value="HTHLYSR"/>
</dbReference>
<name>A0A4R5KT29_9BACL</name>
<reference evidence="6 7" key="1">
    <citation type="submission" date="2019-03" db="EMBL/GenBank/DDBJ databases">
        <title>This is whole genome sequence of Paenibacillus sp MS74 strain.</title>
        <authorList>
            <person name="Trinh H.N."/>
        </authorList>
    </citation>
    <scope>NUCLEOTIDE SEQUENCE [LARGE SCALE GENOMIC DNA]</scope>
    <source>
        <strain evidence="6 7">MS74</strain>
    </source>
</reference>
<keyword evidence="7" id="KW-1185">Reference proteome</keyword>
<keyword evidence="3" id="KW-0238">DNA-binding</keyword>
<dbReference type="SUPFAM" id="SSF46785">
    <property type="entry name" value="Winged helix' DNA-binding domain"/>
    <property type="match status" value="1"/>
</dbReference>
<dbReference type="Pfam" id="PF00126">
    <property type="entry name" value="HTH_1"/>
    <property type="match status" value="1"/>
</dbReference>
<comment type="similarity">
    <text evidence="1">Belongs to the LysR transcriptional regulatory family.</text>
</comment>
<dbReference type="OrthoDB" id="107670at2"/>
<evidence type="ECO:0000256" key="3">
    <source>
        <dbReference type="ARBA" id="ARBA00023125"/>
    </source>
</evidence>
<dbReference type="Gene3D" id="1.10.10.10">
    <property type="entry name" value="Winged helix-like DNA-binding domain superfamily/Winged helix DNA-binding domain"/>
    <property type="match status" value="1"/>
</dbReference>
<evidence type="ECO:0000313" key="6">
    <source>
        <dbReference type="EMBL" id="TDF98796.1"/>
    </source>
</evidence>
<sequence>MEEKDWLILNTLYLKKNITKAAEQLYISQPALTYRIQQLEKEFGAKIVSRGKTGVEFTPQGEYLVKYAEQMLHELRRTRERILNMNNQVAGTLRLGVSASCARYYLPPLLKSFVRQYTGVEINVKTGWSSDVLSYVQKEDVHLGILRGSHSWSEPSLLLTSEPLCLIANEQVDLHDLPSLPKINYVINDPRLRQDIEKWWMEKFSVPPFITMEVDSIETCVELVNNGMGYGIVPSMSLQNHKSLFVHNLQTKGGMPIMRETSLIYRSSSLELSVVKAFVDFMSSNLENAVG</sequence>
<evidence type="ECO:0000256" key="2">
    <source>
        <dbReference type="ARBA" id="ARBA00023015"/>
    </source>
</evidence>
<dbReference type="InterPro" id="IPR000847">
    <property type="entry name" value="LysR_HTH_N"/>
</dbReference>
<dbReference type="GO" id="GO:0000976">
    <property type="term" value="F:transcription cis-regulatory region binding"/>
    <property type="evidence" value="ECO:0007669"/>
    <property type="project" value="TreeGrafter"/>
</dbReference>
<evidence type="ECO:0000313" key="7">
    <source>
        <dbReference type="Proteomes" id="UP000295636"/>
    </source>
</evidence>
<dbReference type="PROSITE" id="PS50931">
    <property type="entry name" value="HTH_LYSR"/>
    <property type="match status" value="1"/>
</dbReference>
<dbReference type="InterPro" id="IPR005119">
    <property type="entry name" value="LysR_subst-bd"/>
</dbReference>
<dbReference type="Proteomes" id="UP000295636">
    <property type="component" value="Unassembled WGS sequence"/>
</dbReference>
<dbReference type="PANTHER" id="PTHR30126:SF78">
    <property type="entry name" value="HTH LYSR-TYPE DOMAIN-CONTAINING PROTEIN"/>
    <property type="match status" value="1"/>
</dbReference>
<dbReference type="Pfam" id="PF03466">
    <property type="entry name" value="LysR_substrate"/>
    <property type="match status" value="1"/>
</dbReference>
<dbReference type="Gene3D" id="3.40.190.290">
    <property type="match status" value="1"/>
</dbReference>
<evidence type="ECO:0000259" key="5">
    <source>
        <dbReference type="PROSITE" id="PS50931"/>
    </source>
</evidence>
<keyword evidence="4" id="KW-0804">Transcription</keyword>
<feature type="domain" description="HTH lysR-type" evidence="5">
    <location>
        <begin position="1"/>
        <end position="58"/>
    </location>
</feature>
<gene>
    <name evidence="6" type="ORF">E1757_09765</name>
</gene>
<comment type="caution">
    <text evidence="6">The sequence shown here is derived from an EMBL/GenBank/DDBJ whole genome shotgun (WGS) entry which is preliminary data.</text>
</comment>
<dbReference type="SUPFAM" id="SSF53850">
    <property type="entry name" value="Periplasmic binding protein-like II"/>
    <property type="match status" value="1"/>
</dbReference>
<dbReference type="PANTHER" id="PTHR30126">
    <property type="entry name" value="HTH-TYPE TRANSCRIPTIONAL REGULATOR"/>
    <property type="match status" value="1"/>
</dbReference>
<dbReference type="EMBL" id="SMRT01000003">
    <property type="protein sequence ID" value="TDF98796.1"/>
    <property type="molecule type" value="Genomic_DNA"/>
</dbReference>
<dbReference type="InterPro" id="IPR036390">
    <property type="entry name" value="WH_DNA-bd_sf"/>
</dbReference>
<dbReference type="RefSeq" id="WP_133227195.1">
    <property type="nucleotide sequence ID" value="NZ_SMRT01000003.1"/>
</dbReference>
<protein>
    <submittedName>
        <fullName evidence="6">LysR family transcriptional regulator</fullName>
    </submittedName>
</protein>
<evidence type="ECO:0000256" key="4">
    <source>
        <dbReference type="ARBA" id="ARBA00023163"/>
    </source>
</evidence>
<organism evidence="6 7">
    <name type="scientific">Paenibacillus piri</name>
    <dbReference type="NCBI Taxonomy" id="2547395"/>
    <lineage>
        <taxon>Bacteria</taxon>
        <taxon>Bacillati</taxon>
        <taxon>Bacillota</taxon>
        <taxon>Bacilli</taxon>
        <taxon>Bacillales</taxon>
        <taxon>Paenibacillaceae</taxon>
        <taxon>Paenibacillus</taxon>
    </lineage>
</organism>
<keyword evidence="2" id="KW-0805">Transcription regulation</keyword>
<accession>A0A4R5KT29</accession>
<dbReference type="CDD" id="cd05466">
    <property type="entry name" value="PBP2_LTTR_substrate"/>
    <property type="match status" value="1"/>
</dbReference>
<dbReference type="InterPro" id="IPR036388">
    <property type="entry name" value="WH-like_DNA-bd_sf"/>
</dbReference>